<gene>
    <name evidence="6" type="ORF">DJ568_15150</name>
</gene>
<accession>A0A367GLI0</accession>
<dbReference type="Pfam" id="PF21546">
    <property type="entry name" value="FGGY_C_2"/>
    <property type="match status" value="1"/>
</dbReference>
<dbReference type="SUPFAM" id="SSF53067">
    <property type="entry name" value="Actin-like ATPase domain"/>
    <property type="match status" value="2"/>
</dbReference>
<dbReference type="Pfam" id="PF00370">
    <property type="entry name" value="FGGY_N"/>
    <property type="match status" value="1"/>
</dbReference>
<dbReference type="GO" id="GO:0006071">
    <property type="term" value="P:glycerol metabolic process"/>
    <property type="evidence" value="ECO:0007669"/>
    <property type="project" value="TreeGrafter"/>
</dbReference>
<comment type="similarity">
    <text evidence="1">Belongs to the FGGY kinase family.</text>
</comment>
<dbReference type="InterPro" id="IPR049382">
    <property type="entry name" value="FGGY_C_2"/>
</dbReference>
<evidence type="ECO:0000256" key="2">
    <source>
        <dbReference type="ARBA" id="ARBA00022679"/>
    </source>
</evidence>
<comment type="caution">
    <text evidence="6">The sequence shown here is derived from an EMBL/GenBank/DDBJ whole genome shotgun (WGS) entry which is preliminary data.</text>
</comment>
<dbReference type="PANTHER" id="PTHR10196:SF69">
    <property type="entry name" value="GLYCEROL KINASE"/>
    <property type="match status" value="1"/>
</dbReference>
<feature type="domain" description="Carbohydrate kinase FGGY N-terminal" evidence="4">
    <location>
        <begin position="7"/>
        <end position="194"/>
    </location>
</feature>
<keyword evidence="3 6" id="KW-0418">Kinase</keyword>
<dbReference type="InterPro" id="IPR018484">
    <property type="entry name" value="FGGY_N"/>
</dbReference>
<name>A0A367GLI0_9SPHI</name>
<proteinExistence type="inferred from homology"/>
<dbReference type="GO" id="GO:0005829">
    <property type="term" value="C:cytosol"/>
    <property type="evidence" value="ECO:0007669"/>
    <property type="project" value="TreeGrafter"/>
</dbReference>
<organism evidence="6 7">
    <name type="scientific">Mucilaginibacter hurinus</name>
    <dbReference type="NCBI Taxonomy" id="2201324"/>
    <lineage>
        <taxon>Bacteria</taxon>
        <taxon>Pseudomonadati</taxon>
        <taxon>Bacteroidota</taxon>
        <taxon>Sphingobacteriia</taxon>
        <taxon>Sphingobacteriales</taxon>
        <taxon>Sphingobacteriaceae</taxon>
        <taxon>Mucilaginibacter</taxon>
    </lineage>
</organism>
<evidence type="ECO:0000259" key="4">
    <source>
        <dbReference type="Pfam" id="PF00370"/>
    </source>
</evidence>
<evidence type="ECO:0000313" key="6">
    <source>
        <dbReference type="EMBL" id="RCH53875.1"/>
    </source>
</evidence>
<dbReference type="Gene3D" id="3.30.420.40">
    <property type="match status" value="2"/>
</dbReference>
<evidence type="ECO:0000256" key="3">
    <source>
        <dbReference type="ARBA" id="ARBA00022777"/>
    </source>
</evidence>
<feature type="domain" description="Carbohydrate kinase FGGY C-terminal" evidence="5">
    <location>
        <begin position="247"/>
        <end position="436"/>
    </location>
</feature>
<evidence type="ECO:0000313" key="7">
    <source>
        <dbReference type="Proteomes" id="UP000253209"/>
    </source>
</evidence>
<evidence type="ECO:0000259" key="5">
    <source>
        <dbReference type="Pfam" id="PF21546"/>
    </source>
</evidence>
<dbReference type="OrthoDB" id="9786272at2"/>
<dbReference type="AlphaFoldDB" id="A0A367GLI0"/>
<reference evidence="6 7" key="1">
    <citation type="submission" date="2018-05" db="EMBL/GenBank/DDBJ databases">
        <title>Mucilaginibacter hurinus sp. nov., isolated from briquette warehouse soil.</title>
        <authorList>
            <person name="Choi L."/>
        </authorList>
    </citation>
    <scope>NUCLEOTIDE SEQUENCE [LARGE SCALE GENOMIC DNA]</scope>
    <source>
        <strain evidence="6 7">ZR32</strain>
    </source>
</reference>
<evidence type="ECO:0000256" key="1">
    <source>
        <dbReference type="ARBA" id="ARBA00009156"/>
    </source>
</evidence>
<dbReference type="PANTHER" id="PTHR10196">
    <property type="entry name" value="SUGAR KINASE"/>
    <property type="match status" value="1"/>
</dbReference>
<sequence length="463" mass="52157">MAAIPVIAIFDIGKTNKKVFLFNEDYKVVYERTARFAEVADEDGYPCEDLQTLTDWFFASLQEITSLDKFSIKAINFSTYGASFVYIDESGRALTPLYNYLKPYPEQLKTKFYADYGGEVTLSGETASPVLGSLNSGMQLYRLKYERPDVFKKIKYALHLPQYLSFLVTGEAYTDLTSIGCHTGLWNFKANDYHHWVKNEGLVVKFAAVAPAHITANVNYHGHNIKAGSGLHDSSAALIPYLVSFHEPFLLLSTGTWSISLNPFNHAPLTQDELLNDCLCYLQYKGKPVKASRFLAGLEHEEQTARIAKHFRSPHNEYKHVRFDVDVLLNLQQNAPLIPAQHNGLKTSVFPQRDLSVFANYSEAYHQLMLDLVQRQYESTRLVLKGTAVKKIFVDGGFSKNSIFMHLLASAFPDMEIYAASMAQATAMGTALAIHKSWNRLPLPHNLITLQYFSATSEIKICA</sequence>
<dbReference type="EMBL" id="QGDC01000009">
    <property type="protein sequence ID" value="RCH53875.1"/>
    <property type="molecule type" value="Genomic_DNA"/>
</dbReference>
<dbReference type="CDD" id="cd07772">
    <property type="entry name" value="ASKHA_NBD_FGGY_NaCK-like"/>
    <property type="match status" value="1"/>
</dbReference>
<dbReference type="GO" id="GO:0004370">
    <property type="term" value="F:glycerol kinase activity"/>
    <property type="evidence" value="ECO:0007669"/>
    <property type="project" value="TreeGrafter"/>
</dbReference>
<dbReference type="Proteomes" id="UP000253209">
    <property type="component" value="Unassembled WGS sequence"/>
</dbReference>
<protein>
    <submittedName>
        <fullName evidence="6">Carbohydrate kinase</fullName>
    </submittedName>
</protein>
<dbReference type="InterPro" id="IPR043129">
    <property type="entry name" value="ATPase_NBD"/>
</dbReference>
<keyword evidence="2" id="KW-0808">Transferase</keyword>
<keyword evidence="7" id="KW-1185">Reference proteome</keyword>